<gene>
    <name evidence="2" type="ORF">EXN66_Car003616</name>
</gene>
<feature type="compositionally biased region" description="Basic and acidic residues" evidence="1">
    <location>
        <begin position="1"/>
        <end position="10"/>
    </location>
</feature>
<evidence type="ECO:0000313" key="2">
    <source>
        <dbReference type="EMBL" id="KAF3687944.1"/>
    </source>
</evidence>
<feature type="compositionally biased region" description="Basic and acidic residues" evidence="1">
    <location>
        <begin position="35"/>
        <end position="49"/>
    </location>
</feature>
<dbReference type="EMBL" id="CM015714">
    <property type="protein sequence ID" value="KAF3687944.1"/>
    <property type="molecule type" value="Genomic_DNA"/>
</dbReference>
<reference evidence="2 3" key="1">
    <citation type="submission" date="2019-02" db="EMBL/GenBank/DDBJ databases">
        <title>Opniocepnalus argus genome.</title>
        <authorList>
            <person name="Zhou C."/>
            <person name="Xiao S."/>
        </authorList>
    </citation>
    <scope>NUCLEOTIDE SEQUENCE [LARGE SCALE GENOMIC DNA]</scope>
    <source>
        <strain evidence="2">OARG1902GOOAL</strain>
        <tissue evidence="2">Muscle</tissue>
    </source>
</reference>
<protein>
    <submittedName>
        <fullName evidence="2">Uncharacterized protein</fullName>
    </submittedName>
</protein>
<sequence>MQQSRMKFDPESVGSEEEEERQEEKKRTVCSSSSEEGHGEREREREREGGGGGGWGAAMDEEISENGARLVRRWKEKRVEIGK</sequence>
<organism evidence="2 3">
    <name type="scientific">Channa argus</name>
    <name type="common">Northern snakehead</name>
    <name type="synonym">Ophicephalus argus</name>
    <dbReference type="NCBI Taxonomy" id="215402"/>
    <lineage>
        <taxon>Eukaryota</taxon>
        <taxon>Metazoa</taxon>
        <taxon>Chordata</taxon>
        <taxon>Craniata</taxon>
        <taxon>Vertebrata</taxon>
        <taxon>Euteleostomi</taxon>
        <taxon>Actinopterygii</taxon>
        <taxon>Neopterygii</taxon>
        <taxon>Teleostei</taxon>
        <taxon>Neoteleostei</taxon>
        <taxon>Acanthomorphata</taxon>
        <taxon>Anabantaria</taxon>
        <taxon>Anabantiformes</taxon>
        <taxon>Channoidei</taxon>
        <taxon>Channidae</taxon>
        <taxon>Channa</taxon>
    </lineage>
</organism>
<dbReference type="AlphaFoldDB" id="A0A6G1PCU6"/>
<dbReference type="Proteomes" id="UP000503349">
    <property type="component" value="Chromosome 3"/>
</dbReference>
<reference evidence="3" key="2">
    <citation type="submission" date="2019-02" db="EMBL/GenBank/DDBJ databases">
        <title>Opniocepnalus argus Var Kimnra genome.</title>
        <authorList>
            <person name="Zhou C."/>
            <person name="Xiao S."/>
        </authorList>
    </citation>
    <scope>NUCLEOTIDE SEQUENCE [LARGE SCALE GENOMIC DNA]</scope>
</reference>
<evidence type="ECO:0000313" key="3">
    <source>
        <dbReference type="Proteomes" id="UP000503349"/>
    </source>
</evidence>
<name>A0A6G1PCU6_CHAAH</name>
<feature type="region of interest" description="Disordered" evidence="1">
    <location>
        <begin position="1"/>
        <end position="70"/>
    </location>
</feature>
<accession>A0A6G1PCU6</accession>
<proteinExistence type="predicted"/>
<keyword evidence="3" id="KW-1185">Reference proteome</keyword>
<evidence type="ECO:0000256" key="1">
    <source>
        <dbReference type="SAM" id="MobiDB-lite"/>
    </source>
</evidence>